<protein>
    <submittedName>
        <fullName evidence="3">DUF1343 domain-containing protein</fullName>
    </submittedName>
</protein>
<dbReference type="Pfam" id="PF07075">
    <property type="entry name" value="NamZ_N"/>
    <property type="match status" value="1"/>
</dbReference>
<dbReference type="InterPro" id="IPR048502">
    <property type="entry name" value="NamZ_N"/>
</dbReference>
<evidence type="ECO:0000313" key="4">
    <source>
        <dbReference type="Proteomes" id="UP001241758"/>
    </source>
</evidence>
<dbReference type="PANTHER" id="PTHR42915">
    <property type="entry name" value="HYPOTHETICAL 460 KDA PROTEIN IN FEUA-SIGW INTERGENIC REGION [PRECURSOR]"/>
    <property type="match status" value="1"/>
</dbReference>
<dbReference type="InterPro" id="IPR048503">
    <property type="entry name" value="NamZ_C"/>
</dbReference>
<dbReference type="Gene3D" id="3.90.1150.140">
    <property type="match status" value="1"/>
</dbReference>
<dbReference type="InterPro" id="IPR006311">
    <property type="entry name" value="TAT_signal"/>
</dbReference>
<dbReference type="Proteomes" id="UP001241758">
    <property type="component" value="Unassembled WGS sequence"/>
</dbReference>
<reference evidence="3 4" key="1">
    <citation type="submission" date="2023-05" db="EMBL/GenBank/DDBJ databases">
        <title>Actinoplanes sp. NEAU-A12 genome sequencing.</title>
        <authorList>
            <person name="Wang Z.-S."/>
        </authorList>
    </citation>
    <scope>NUCLEOTIDE SEQUENCE [LARGE SCALE GENOMIC DNA]</scope>
    <source>
        <strain evidence="3 4">NEAU-A12</strain>
    </source>
</reference>
<evidence type="ECO:0000313" key="3">
    <source>
        <dbReference type="EMBL" id="MDI6104220.1"/>
    </source>
</evidence>
<dbReference type="RefSeq" id="WP_282765539.1">
    <property type="nucleotide sequence ID" value="NZ_JASCTH010000031.1"/>
</dbReference>
<dbReference type="Pfam" id="PF20732">
    <property type="entry name" value="NamZ_C"/>
    <property type="match status" value="1"/>
</dbReference>
<gene>
    <name evidence="3" type="ORF">QLQ12_37080</name>
</gene>
<dbReference type="PROSITE" id="PS51318">
    <property type="entry name" value="TAT"/>
    <property type="match status" value="1"/>
</dbReference>
<feature type="domain" description="Peptidoglycan beta-N-acetylmuramidase NamZ C-terminal" evidence="2">
    <location>
        <begin position="270"/>
        <end position="424"/>
    </location>
</feature>
<feature type="domain" description="Peptidoglycan beta-N-acetylmuramidase NamZ N-terminal" evidence="1">
    <location>
        <begin position="58"/>
        <end position="265"/>
    </location>
</feature>
<accession>A0ABT6WWW4</accession>
<dbReference type="InterPro" id="IPR008302">
    <property type="entry name" value="NamZ"/>
</dbReference>
<dbReference type="Gene3D" id="3.40.50.12170">
    <property type="entry name" value="Uncharacterised protein PF07075, DUF1343"/>
    <property type="match status" value="1"/>
</dbReference>
<sequence>MKRRHLLTAAGAAGLAATGARPGAAGPVSPAPAGRVRVRTGLERLAGSGWDAVRGGRVGVVSNLTAVDREYRHLVDRMHAAGVPIGGIFGPEHGFRGSARAGGSEGFGTDARTGLKVYDGYRATHDQWATMFKQAGVQTVVFDIQDVGARFYTYIWTLYDSMAAAARLGLRYVVLDRPNPVGGRAFGPALQPGFTSGVGLKPIVQQHGMTVGELARYYNGELLPQEPAGRPATLEVVTCLGWDGRLHGGEIDIPWVMPSPNMPTVDTAAVYPGTCLFEGVASLSEGRGTTRPFELIGAPGLDYRWRDRVAGHGLPGVALREAYFVPTYHKFTDRLCTGIDIKVTDPAVFDPIRTAVTMLVEARRLPGFAWRDDNPGRPPFVDLLSGSARLRTMVDAGAPVTDITGSWQEELAAFEKSRNPYLLYPRSRP</sequence>
<dbReference type="EMBL" id="JASCTH010000031">
    <property type="protein sequence ID" value="MDI6104220.1"/>
    <property type="molecule type" value="Genomic_DNA"/>
</dbReference>
<name>A0ABT6WWW4_9ACTN</name>
<organism evidence="3 4">
    <name type="scientific">Actinoplanes sandaracinus</name>
    <dbReference type="NCBI Taxonomy" id="3045177"/>
    <lineage>
        <taxon>Bacteria</taxon>
        <taxon>Bacillati</taxon>
        <taxon>Actinomycetota</taxon>
        <taxon>Actinomycetes</taxon>
        <taxon>Micromonosporales</taxon>
        <taxon>Micromonosporaceae</taxon>
        <taxon>Actinoplanes</taxon>
    </lineage>
</organism>
<comment type="caution">
    <text evidence="3">The sequence shown here is derived from an EMBL/GenBank/DDBJ whole genome shotgun (WGS) entry which is preliminary data.</text>
</comment>
<dbReference type="PIRSF" id="PIRSF016719">
    <property type="entry name" value="UCP016719"/>
    <property type="match status" value="1"/>
</dbReference>
<proteinExistence type="predicted"/>
<evidence type="ECO:0000259" key="2">
    <source>
        <dbReference type="Pfam" id="PF20732"/>
    </source>
</evidence>
<dbReference type="PANTHER" id="PTHR42915:SF1">
    <property type="entry name" value="PEPTIDOGLYCAN BETA-N-ACETYLMURAMIDASE NAMZ"/>
    <property type="match status" value="1"/>
</dbReference>
<keyword evidence="4" id="KW-1185">Reference proteome</keyword>
<evidence type="ECO:0000259" key="1">
    <source>
        <dbReference type="Pfam" id="PF07075"/>
    </source>
</evidence>